<keyword evidence="1" id="KW-0732">Signal</keyword>
<comment type="caution">
    <text evidence="2">The sequence shown here is derived from an EMBL/GenBank/DDBJ whole genome shotgun (WGS) entry which is preliminary data.</text>
</comment>
<gene>
    <name evidence="2" type="ORF">GCM10010406_47260</name>
</gene>
<feature type="chain" id="PRO_5046574074" description="MmpS family membrane protein" evidence="1">
    <location>
        <begin position="38"/>
        <end position="154"/>
    </location>
</feature>
<feature type="signal peptide" evidence="1">
    <location>
        <begin position="1"/>
        <end position="37"/>
    </location>
</feature>
<protein>
    <recommendedName>
        <fullName evidence="4">MmpS family membrane protein</fullName>
    </recommendedName>
</protein>
<name>A0ABP5ZZ68_9ACTN</name>
<keyword evidence="3" id="KW-1185">Reference proteome</keyword>
<dbReference type="Proteomes" id="UP001501358">
    <property type="component" value="Unassembled WGS sequence"/>
</dbReference>
<proteinExistence type="predicted"/>
<accession>A0ABP5ZZ68</accession>
<evidence type="ECO:0000313" key="3">
    <source>
        <dbReference type="Proteomes" id="UP001501358"/>
    </source>
</evidence>
<evidence type="ECO:0000313" key="2">
    <source>
        <dbReference type="EMBL" id="GAA2505118.1"/>
    </source>
</evidence>
<organism evidence="2 3">
    <name type="scientific">Streptomyces thermolineatus</name>
    <dbReference type="NCBI Taxonomy" id="44033"/>
    <lineage>
        <taxon>Bacteria</taxon>
        <taxon>Bacillati</taxon>
        <taxon>Actinomycetota</taxon>
        <taxon>Actinomycetes</taxon>
        <taxon>Kitasatosporales</taxon>
        <taxon>Streptomycetaceae</taxon>
        <taxon>Streptomyces</taxon>
    </lineage>
</organism>
<dbReference type="Gene3D" id="2.60.40.2880">
    <property type="entry name" value="MmpS1-5, C-terminal soluble domain"/>
    <property type="match status" value="1"/>
</dbReference>
<dbReference type="EMBL" id="BAAATA010000037">
    <property type="protein sequence ID" value="GAA2505118.1"/>
    <property type="molecule type" value="Genomic_DNA"/>
</dbReference>
<evidence type="ECO:0008006" key="4">
    <source>
        <dbReference type="Google" id="ProtNLM"/>
    </source>
</evidence>
<sequence>MELEWGITAVKKNTRVRSALAALAAAGLVLTATGCSAVEEAAKEQVNEEVEKITEQEYEVTYEVTGTGIESLDYAPGGGRSAHDLEEVEKPTTPWKKTVTLKGIDPPTVTAMLGMEGGEVKCTITHKGKVIEQKSGDGAMGTAACIAISPIAGG</sequence>
<dbReference type="InterPro" id="IPR038468">
    <property type="entry name" value="MmpS_C"/>
</dbReference>
<evidence type="ECO:0000256" key="1">
    <source>
        <dbReference type="SAM" id="SignalP"/>
    </source>
</evidence>
<reference evidence="3" key="1">
    <citation type="journal article" date="2019" name="Int. J. Syst. Evol. Microbiol.">
        <title>The Global Catalogue of Microorganisms (GCM) 10K type strain sequencing project: providing services to taxonomists for standard genome sequencing and annotation.</title>
        <authorList>
            <consortium name="The Broad Institute Genomics Platform"/>
            <consortium name="The Broad Institute Genome Sequencing Center for Infectious Disease"/>
            <person name="Wu L."/>
            <person name="Ma J."/>
        </authorList>
    </citation>
    <scope>NUCLEOTIDE SEQUENCE [LARGE SCALE GENOMIC DNA]</scope>
    <source>
        <strain evidence="3">JCM 6307</strain>
    </source>
</reference>